<dbReference type="Proteomes" id="UP000319213">
    <property type="component" value="Unassembled WGS sequence"/>
</dbReference>
<reference evidence="8 9" key="1">
    <citation type="submission" date="2019-06" db="EMBL/GenBank/DDBJ databases">
        <title>Sequencing the genomes of 1000 actinobacteria strains.</title>
        <authorList>
            <person name="Klenk H.-P."/>
        </authorList>
    </citation>
    <scope>NUCLEOTIDE SEQUENCE [LARGE SCALE GENOMIC DNA]</scope>
    <source>
        <strain evidence="8 9">DSM 43186</strain>
    </source>
</reference>
<sequence length="430" mass="45858">MVVPAWLWAAVIGGLLLVLVFDLWIVDRGEPREFSMRQAGLWVGFYVTLAVLFGIGLFVLYGADPAGEFFAGYITEYSLSVDNLFVFYLIMSRFAVPRVYQHKVLLVGIVIALVMRGFFIAIGAAALQRFDWLFYIFGAFLLYTAIGILREKDEDEEFKENLLLRWARRVFPTTPDYVGSRMTARVDGRLMVTPMLIVMIAIGTTDLLFAVDSIPAIFGLTQDAFIVFTANAFALMGLRQLYFLLGGLMQRLVYIGYGLAVILGFIGVKLILEALHGDGVHWAPEVPIWLSLAVIGVTMVITTAASLVKSGLDRRRRLAEPAAEPAPGGTGDGTPDAPATGTQDGTANGVADSSADGTMEAVTDAAQDGGKGGTPNGRQARVTGPQSGPAGTPVTNPAPEPVPDAGPNAVRNTPQGSVPGSGTAAEPGQA</sequence>
<evidence type="ECO:0000256" key="5">
    <source>
        <dbReference type="ARBA" id="ARBA00023136"/>
    </source>
</evidence>
<comment type="subcellular location">
    <subcellularLocation>
        <location evidence="1">Membrane</location>
        <topology evidence="1">Multi-pass membrane protein</topology>
    </subcellularLocation>
</comment>
<feature type="compositionally biased region" description="Low complexity" evidence="6">
    <location>
        <begin position="320"/>
        <end position="342"/>
    </location>
</feature>
<gene>
    <name evidence="8" type="ORF">FHX40_1984</name>
</gene>
<evidence type="ECO:0000256" key="2">
    <source>
        <dbReference type="ARBA" id="ARBA00007511"/>
    </source>
</evidence>
<feature type="transmembrane region" description="Helical" evidence="7">
    <location>
        <begin position="39"/>
        <end position="63"/>
    </location>
</feature>
<feature type="transmembrane region" description="Helical" evidence="7">
    <location>
        <begin position="103"/>
        <end position="126"/>
    </location>
</feature>
<organism evidence="8 9">
    <name type="scientific">Thermopolyspora flexuosa</name>
    <dbReference type="NCBI Taxonomy" id="103836"/>
    <lineage>
        <taxon>Bacteria</taxon>
        <taxon>Bacillati</taxon>
        <taxon>Actinomycetota</taxon>
        <taxon>Actinomycetes</taxon>
        <taxon>Streptosporangiales</taxon>
        <taxon>Streptosporangiaceae</taxon>
        <taxon>Thermopolyspora</taxon>
    </lineage>
</organism>
<feature type="transmembrane region" description="Helical" evidence="7">
    <location>
        <begin position="132"/>
        <end position="149"/>
    </location>
</feature>
<evidence type="ECO:0000313" key="8">
    <source>
        <dbReference type="EMBL" id="TQM75279.1"/>
    </source>
</evidence>
<dbReference type="GO" id="GO:0016020">
    <property type="term" value="C:membrane"/>
    <property type="evidence" value="ECO:0007669"/>
    <property type="project" value="UniProtKB-SubCell"/>
</dbReference>
<keyword evidence="9" id="KW-1185">Reference proteome</keyword>
<feature type="region of interest" description="Disordered" evidence="6">
    <location>
        <begin position="316"/>
        <end position="430"/>
    </location>
</feature>
<dbReference type="Pfam" id="PF03741">
    <property type="entry name" value="TerC"/>
    <property type="match status" value="1"/>
</dbReference>
<dbReference type="PANTHER" id="PTHR30238">
    <property type="entry name" value="MEMBRANE BOUND PREDICTED REDOX MODULATOR"/>
    <property type="match status" value="1"/>
</dbReference>
<name>A0A543IXH5_9ACTN</name>
<keyword evidence="4 7" id="KW-1133">Transmembrane helix</keyword>
<accession>A0A543IXH5</accession>
<feature type="transmembrane region" description="Helical" evidence="7">
    <location>
        <begin position="6"/>
        <end position="27"/>
    </location>
</feature>
<evidence type="ECO:0000256" key="3">
    <source>
        <dbReference type="ARBA" id="ARBA00022692"/>
    </source>
</evidence>
<feature type="transmembrane region" description="Helical" evidence="7">
    <location>
        <begin position="69"/>
        <end position="91"/>
    </location>
</feature>
<dbReference type="PANTHER" id="PTHR30238:SF0">
    <property type="entry name" value="THYLAKOID MEMBRANE PROTEIN TERC, CHLOROPLASTIC"/>
    <property type="match status" value="1"/>
</dbReference>
<evidence type="ECO:0000256" key="7">
    <source>
        <dbReference type="SAM" id="Phobius"/>
    </source>
</evidence>
<evidence type="ECO:0000256" key="4">
    <source>
        <dbReference type="ARBA" id="ARBA00022989"/>
    </source>
</evidence>
<dbReference type="InterPro" id="IPR005496">
    <property type="entry name" value="Integral_membrane_TerC"/>
</dbReference>
<dbReference type="NCBIfam" id="TIGR03718">
    <property type="entry name" value="R_switched_Alx"/>
    <property type="match status" value="1"/>
</dbReference>
<evidence type="ECO:0000313" key="9">
    <source>
        <dbReference type="Proteomes" id="UP000319213"/>
    </source>
</evidence>
<keyword evidence="5 7" id="KW-0472">Membrane</keyword>
<feature type="transmembrane region" description="Helical" evidence="7">
    <location>
        <begin position="252"/>
        <end position="272"/>
    </location>
</feature>
<protein>
    <submittedName>
        <fullName evidence="8">Tellurite resistance protein TerC</fullName>
    </submittedName>
</protein>
<feature type="transmembrane region" description="Helical" evidence="7">
    <location>
        <begin position="190"/>
        <end position="218"/>
    </location>
</feature>
<dbReference type="OrthoDB" id="5242957at2"/>
<comment type="caution">
    <text evidence="8">The sequence shown here is derived from an EMBL/GenBank/DDBJ whole genome shotgun (WGS) entry which is preliminary data.</text>
</comment>
<evidence type="ECO:0000256" key="6">
    <source>
        <dbReference type="SAM" id="MobiDB-lite"/>
    </source>
</evidence>
<comment type="similarity">
    <text evidence="2">Belongs to the TerC family.</text>
</comment>
<feature type="compositionally biased region" description="Polar residues" evidence="6">
    <location>
        <begin position="410"/>
        <end position="420"/>
    </location>
</feature>
<feature type="transmembrane region" description="Helical" evidence="7">
    <location>
        <begin position="224"/>
        <end position="245"/>
    </location>
</feature>
<dbReference type="AlphaFoldDB" id="A0A543IXH5"/>
<keyword evidence="3 7" id="KW-0812">Transmembrane</keyword>
<dbReference type="EMBL" id="VFPQ01000001">
    <property type="protein sequence ID" value="TQM75279.1"/>
    <property type="molecule type" value="Genomic_DNA"/>
</dbReference>
<proteinExistence type="inferred from homology"/>
<dbReference type="InterPro" id="IPR022369">
    <property type="entry name" value="Integral_membrane_TerC_rswitch"/>
</dbReference>
<feature type="transmembrane region" description="Helical" evidence="7">
    <location>
        <begin position="288"/>
        <end position="308"/>
    </location>
</feature>
<evidence type="ECO:0000256" key="1">
    <source>
        <dbReference type="ARBA" id="ARBA00004141"/>
    </source>
</evidence>